<dbReference type="GO" id="GO:0016020">
    <property type="term" value="C:membrane"/>
    <property type="evidence" value="ECO:0007669"/>
    <property type="project" value="UniProtKB-SubCell"/>
</dbReference>
<dbReference type="Gene3D" id="2.60.40.420">
    <property type="entry name" value="Cupredoxins - blue copper proteins"/>
    <property type="match status" value="2"/>
</dbReference>
<keyword evidence="7" id="KW-1133">Transmembrane helix</keyword>
<dbReference type="InterPro" id="IPR008972">
    <property type="entry name" value="Cupredoxin"/>
</dbReference>
<comment type="caution">
    <text evidence="9">The sequence shown here is derived from an EMBL/GenBank/DDBJ whole genome shotgun (WGS) entry which is preliminary data.</text>
</comment>
<dbReference type="Proteomes" id="UP001596328">
    <property type="component" value="Unassembled WGS sequence"/>
</dbReference>
<dbReference type="NCBIfam" id="TIGR03102">
    <property type="entry name" value="halo_cynanin"/>
    <property type="match status" value="2"/>
</dbReference>
<keyword evidence="4" id="KW-0249">Electron transport</keyword>
<dbReference type="EMBL" id="JBHSWU010000003">
    <property type="protein sequence ID" value="MFC6723047.1"/>
    <property type="molecule type" value="Genomic_DNA"/>
</dbReference>
<dbReference type="Pfam" id="PF00127">
    <property type="entry name" value="Copper-bind"/>
    <property type="match status" value="2"/>
</dbReference>
<accession>A0ABD5RV20</accession>
<sequence length="303" mass="31683">MAAQASGGSDFGGWFENTSNYEGIIDKTGQETVTITVGARGNNGNYAFNPAAVRVDPGTKIVWKWSGKGGVHNVVDEAGAFESEMTDEAGHTFEQTVDQEGVSTYACSPHEAMGMKGALVVGTPTGTDETGNASAERPVEPNYGDWFSNVGNYEKTVDKTGQQQVTITVGSNGNNGNFAFDPPAVRIDPGTTVVWEWSGKGGVHNVAAEDGRFESEMTDEAGHTFEQTIESAGMHKYACVPHKAMGMKGALVVDGAQGSDAASSGLGDMLAIGGGLGLVGVLFSMFALGARSNTRKHQKSTKQ</sequence>
<evidence type="ECO:0000256" key="3">
    <source>
        <dbReference type="ARBA" id="ARBA00022723"/>
    </source>
</evidence>
<evidence type="ECO:0000256" key="4">
    <source>
        <dbReference type="ARBA" id="ARBA00022982"/>
    </source>
</evidence>
<keyword evidence="5" id="KW-0186">Copper</keyword>
<protein>
    <submittedName>
        <fullName evidence="9">Halocyanin domain-containing protein</fullName>
    </submittedName>
</protein>
<feature type="domain" description="Blue (type 1) copper" evidence="8">
    <location>
        <begin position="171"/>
        <end position="253"/>
    </location>
</feature>
<dbReference type="PROSITE" id="PS00196">
    <property type="entry name" value="COPPER_BLUE"/>
    <property type="match status" value="1"/>
</dbReference>
<reference evidence="9 10" key="1">
    <citation type="journal article" date="2019" name="Int. J. Syst. Evol. Microbiol.">
        <title>The Global Catalogue of Microorganisms (GCM) 10K type strain sequencing project: providing services to taxonomists for standard genome sequencing and annotation.</title>
        <authorList>
            <consortium name="The Broad Institute Genomics Platform"/>
            <consortium name="The Broad Institute Genome Sequencing Center for Infectious Disease"/>
            <person name="Wu L."/>
            <person name="Ma J."/>
        </authorList>
    </citation>
    <scope>NUCLEOTIDE SEQUENCE [LARGE SCALE GENOMIC DNA]</scope>
    <source>
        <strain evidence="9 10">NBRC 111368</strain>
    </source>
</reference>
<dbReference type="InterPro" id="IPR000923">
    <property type="entry name" value="BlueCu_1"/>
</dbReference>
<dbReference type="GO" id="GO:0046872">
    <property type="term" value="F:metal ion binding"/>
    <property type="evidence" value="ECO:0007669"/>
    <property type="project" value="UniProtKB-KW"/>
</dbReference>
<keyword evidence="3" id="KW-0479">Metal-binding</keyword>
<dbReference type="PANTHER" id="PTHR34192">
    <property type="entry name" value="PLASTOCYANIN MAJOR ISOFORM, CHLOROPLASTIC-RELATED"/>
    <property type="match status" value="1"/>
</dbReference>
<keyword evidence="7" id="KW-0812">Transmembrane</keyword>
<comment type="subcellular location">
    <subcellularLocation>
        <location evidence="1">Membrane</location>
    </subcellularLocation>
</comment>
<organism evidence="9 10">
    <name type="scientific">Halobium palmae</name>
    <dbReference type="NCBI Taxonomy" id="1776492"/>
    <lineage>
        <taxon>Archaea</taxon>
        <taxon>Methanobacteriati</taxon>
        <taxon>Methanobacteriota</taxon>
        <taxon>Stenosarchaea group</taxon>
        <taxon>Halobacteria</taxon>
        <taxon>Halobacteriales</taxon>
        <taxon>Haloferacaceae</taxon>
        <taxon>Halobium</taxon>
    </lineage>
</organism>
<evidence type="ECO:0000256" key="1">
    <source>
        <dbReference type="ARBA" id="ARBA00004370"/>
    </source>
</evidence>
<dbReference type="CDD" id="cd04220">
    <property type="entry name" value="Halocyanin"/>
    <property type="match status" value="2"/>
</dbReference>
<keyword evidence="6 7" id="KW-0472">Membrane</keyword>
<feature type="domain" description="Blue (type 1) copper" evidence="8">
    <location>
        <begin position="39"/>
        <end position="121"/>
    </location>
</feature>
<evidence type="ECO:0000256" key="7">
    <source>
        <dbReference type="SAM" id="Phobius"/>
    </source>
</evidence>
<evidence type="ECO:0000256" key="5">
    <source>
        <dbReference type="ARBA" id="ARBA00023008"/>
    </source>
</evidence>
<dbReference type="PANTHER" id="PTHR34192:SF10">
    <property type="entry name" value="PLASTOCYANIN MAJOR ISOFORM, CHLOROPLASTIC-RELATED"/>
    <property type="match status" value="1"/>
</dbReference>
<gene>
    <name evidence="9" type="ORF">ACFQE1_01300</name>
</gene>
<dbReference type="AlphaFoldDB" id="A0ABD5RV20"/>
<keyword evidence="2" id="KW-0813">Transport</keyword>
<evidence type="ECO:0000313" key="9">
    <source>
        <dbReference type="EMBL" id="MFC6723047.1"/>
    </source>
</evidence>
<feature type="transmembrane region" description="Helical" evidence="7">
    <location>
        <begin position="269"/>
        <end position="290"/>
    </location>
</feature>
<proteinExistence type="predicted"/>
<evidence type="ECO:0000256" key="2">
    <source>
        <dbReference type="ARBA" id="ARBA00022448"/>
    </source>
</evidence>
<dbReference type="InterPro" id="IPR017533">
    <property type="entry name" value="Halocyanin"/>
</dbReference>
<dbReference type="SUPFAM" id="SSF49503">
    <property type="entry name" value="Cupredoxins"/>
    <property type="match status" value="2"/>
</dbReference>
<evidence type="ECO:0000259" key="8">
    <source>
        <dbReference type="Pfam" id="PF00127"/>
    </source>
</evidence>
<name>A0ABD5RV20_9EURY</name>
<evidence type="ECO:0000313" key="10">
    <source>
        <dbReference type="Proteomes" id="UP001596328"/>
    </source>
</evidence>
<keyword evidence="10" id="KW-1185">Reference proteome</keyword>
<evidence type="ECO:0000256" key="6">
    <source>
        <dbReference type="ARBA" id="ARBA00023136"/>
    </source>
</evidence>
<dbReference type="InterPro" id="IPR028871">
    <property type="entry name" value="BlueCu_1_BS"/>
</dbReference>